<feature type="chain" id="PRO_5013257244" evidence="1">
    <location>
        <begin position="29"/>
        <end position="106"/>
    </location>
</feature>
<name>A0A226E2F1_FOLCA</name>
<proteinExistence type="predicted"/>
<dbReference type="PROSITE" id="PS00282">
    <property type="entry name" value="KAZAL_1"/>
    <property type="match status" value="1"/>
</dbReference>
<comment type="caution">
    <text evidence="3">The sequence shown here is derived from an EMBL/GenBank/DDBJ whole genome shotgun (WGS) entry which is preliminary data.</text>
</comment>
<feature type="signal peptide" evidence="1">
    <location>
        <begin position="1"/>
        <end position="28"/>
    </location>
</feature>
<dbReference type="SUPFAM" id="SSF100895">
    <property type="entry name" value="Kazal-type serine protease inhibitors"/>
    <property type="match status" value="1"/>
</dbReference>
<gene>
    <name evidence="3" type="ORF">Fcan01_12867</name>
</gene>
<evidence type="ECO:0000256" key="1">
    <source>
        <dbReference type="SAM" id="SignalP"/>
    </source>
</evidence>
<dbReference type="Pfam" id="PF00050">
    <property type="entry name" value="Kazal_1"/>
    <property type="match status" value="1"/>
</dbReference>
<dbReference type="SMART" id="SM00280">
    <property type="entry name" value="KAZAL"/>
    <property type="match status" value="1"/>
</dbReference>
<dbReference type="CDD" id="cd00104">
    <property type="entry name" value="KAZAL_FS"/>
    <property type="match status" value="1"/>
</dbReference>
<accession>A0A226E2F1</accession>
<protein>
    <submittedName>
        <fullName evidence="3">Serine protease inhibitor dipetalogastin</fullName>
    </submittedName>
</protein>
<keyword evidence="4" id="KW-1185">Reference proteome</keyword>
<evidence type="ECO:0000313" key="3">
    <source>
        <dbReference type="EMBL" id="OXA51460.1"/>
    </source>
</evidence>
<reference evidence="3 4" key="1">
    <citation type="submission" date="2015-12" db="EMBL/GenBank/DDBJ databases">
        <title>The genome of Folsomia candida.</title>
        <authorList>
            <person name="Faddeeva A."/>
            <person name="Derks M.F."/>
            <person name="Anvar Y."/>
            <person name="Smit S."/>
            <person name="Van Straalen N."/>
            <person name="Roelofs D."/>
        </authorList>
    </citation>
    <scope>NUCLEOTIDE SEQUENCE [LARGE SCALE GENOMIC DNA]</scope>
    <source>
        <strain evidence="3 4">VU population</strain>
        <tissue evidence="3">Whole body</tissue>
    </source>
</reference>
<dbReference type="PROSITE" id="PS51465">
    <property type="entry name" value="KAZAL_2"/>
    <property type="match status" value="1"/>
</dbReference>
<dbReference type="Proteomes" id="UP000198287">
    <property type="component" value="Unassembled WGS sequence"/>
</dbReference>
<dbReference type="Gene3D" id="3.30.60.30">
    <property type="match status" value="1"/>
</dbReference>
<feature type="domain" description="Kazal-like" evidence="2">
    <location>
        <begin position="21"/>
        <end position="74"/>
    </location>
</feature>
<dbReference type="AlphaFoldDB" id="A0A226E2F1"/>
<dbReference type="InterPro" id="IPR036058">
    <property type="entry name" value="Kazal_dom_sf"/>
</dbReference>
<dbReference type="InterPro" id="IPR002350">
    <property type="entry name" value="Kazal_dom"/>
</dbReference>
<dbReference type="EMBL" id="LNIX01000007">
    <property type="protein sequence ID" value="OXA51460.1"/>
    <property type="molecule type" value="Genomic_DNA"/>
</dbReference>
<keyword evidence="1" id="KW-0732">Signal</keyword>
<evidence type="ECO:0000259" key="2">
    <source>
        <dbReference type="PROSITE" id="PS51465"/>
    </source>
</evidence>
<sequence length="106" mass="11596">MEKILKLWFTLSCLALTINLTRMTPVLGEMCICTQEWKPVCGTNHVTYTNICGLNCAAKTTPNITLAYEGVCKEKPHGGGAKAGAAGLFSWQLIHLSAIVTFLYFL</sequence>
<organism evidence="3 4">
    <name type="scientific">Folsomia candida</name>
    <name type="common">Springtail</name>
    <dbReference type="NCBI Taxonomy" id="158441"/>
    <lineage>
        <taxon>Eukaryota</taxon>
        <taxon>Metazoa</taxon>
        <taxon>Ecdysozoa</taxon>
        <taxon>Arthropoda</taxon>
        <taxon>Hexapoda</taxon>
        <taxon>Collembola</taxon>
        <taxon>Entomobryomorpha</taxon>
        <taxon>Isotomoidea</taxon>
        <taxon>Isotomidae</taxon>
        <taxon>Proisotominae</taxon>
        <taxon>Folsomia</taxon>
    </lineage>
</organism>
<evidence type="ECO:0000313" key="4">
    <source>
        <dbReference type="Proteomes" id="UP000198287"/>
    </source>
</evidence>